<dbReference type="HAMAP" id="MF_00379">
    <property type="entry name" value="GTPase_MnmE"/>
    <property type="match status" value="1"/>
</dbReference>
<dbReference type="InterPro" id="IPR027368">
    <property type="entry name" value="MnmE_dom2"/>
</dbReference>
<feature type="binding site" evidence="10">
    <location>
        <position position="236"/>
    </location>
    <ligand>
        <name>Mg(2+)</name>
        <dbReference type="ChEBI" id="CHEBI:18420"/>
    </ligand>
</feature>
<feature type="binding site" evidence="10">
    <location>
        <position position="460"/>
    </location>
    <ligand>
        <name>(6S)-5-formyl-5,6,7,8-tetrahydrofolate</name>
        <dbReference type="ChEBI" id="CHEBI:57457"/>
    </ligand>
</feature>
<keyword evidence="4 10" id="KW-0479">Metal-binding</keyword>
<feature type="binding site" evidence="10">
    <location>
        <begin position="251"/>
        <end position="257"/>
    </location>
    <ligand>
        <name>GTP</name>
        <dbReference type="ChEBI" id="CHEBI:37565"/>
    </ligand>
</feature>
<evidence type="ECO:0000256" key="2">
    <source>
        <dbReference type="ARBA" id="ARBA00022490"/>
    </source>
</evidence>
<keyword evidence="5 10" id="KW-0547">Nucleotide-binding</keyword>
<dbReference type="InterPro" id="IPR004520">
    <property type="entry name" value="GTPase_MnmE"/>
</dbReference>
<dbReference type="FunFam" id="3.30.1360.120:FF:000003">
    <property type="entry name" value="tRNA modification GTPase MnmE"/>
    <property type="match status" value="1"/>
</dbReference>
<dbReference type="InterPro" id="IPR018948">
    <property type="entry name" value="GTP-bd_TrmE_N"/>
</dbReference>
<dbReference type="Gene3D" id="3.30.1360.120">
    <property type="entry name" value="Probable tRNA modification gtpase trme, domain 1"/>
    <property type="match status" value="1"/>
</dbReference>
<feature type="binding site" evidence="10">
    <location>
        <position position="232"/>
    </location>
    <ligand>
        <name>K(+)</name>
        <dbReference type="ChEBI" id="CHEBI:29103"/>
    </ligand>
</feature>
<evidence type="ECO:0000256" key="7">
    <source>
        <dbReference type="ARBA" id="ARBA00022842"/>
    </source>
</evidence>
<evidence type="ECO:0000256" key="10">
    <source>
        <dbReference type="HAMAP-Rule" id="MF_00379"/>
    </source>
</evidence>
<reference evidence="14" key="1">
    <citation type="submission" date="2016-07" db="EMBL/GenBank/DDBJ databases">
        <authorList>
            <person name="Florea S."/>
            <person name="Webb J.S."/>
            <person name="Jaromczyk J."/>
            <person name="Schardl C.L."/>
        </authorList>
    </citation>
    <scope>NUCLEOTIDE SEQUENCE [LARGE SCALE GENOMIC DNA]</scope>
    <source>
        <strain evidence="14">Z6</strain>
    </source>
</reference>
<feature type="binding site" evidence="10">
    <location>
        <begin position="232"/>
        <end position="237"/>
    </location>
    <ligand>
        <name>GTP</name>
        <dbReference type="ChEBI" id="CHEBI:37565"/>
    </ligand>
</feature>
<keyword evidence="7 10" id="KW-0460">Magnesium</keyword>
<evidence type="ECO:0000256" key="4">
    <source>
        <dbReference type="ARBA" id="ARBA00022723"/>
    </source>
</evidence>
<dbReference type="NCBIfam" id="TIGR00231">
    <property type="entry name" value="small_GTP"/>
    <property type="match status" value="1"/>
</dbReference>
<sequence>MYVKDTIAAISTAIGEGGIGIIRVSGPEAIEIVDRIFKSVKGKSLSKVDTYTAHYGHIVDSTDEVVDEVITLVMKSPKTYTTEDIVEINCHGGMVPLRKVLDLVLKEGARLADPGEFTKRAFLNGRIDLAQAEAIIDLIRSQTETGLRVAINQLEGGLSQKVGDIRQELIKLLAHLEATIDFPEDEIEDFNSDELSDRIDRIAKKVKELLKTSQKGKILKEGIETAIIGRPNVGKSSLLNALVREKRAIVTDIPGTTRDIIEEVINIDGIPVKIIDTAGIRDTEDLVEKIGVERSEEFLNRADLVLLVLDAHQGITAEDRKLMDSIKDKDAVIIANKLDLDNRLDFSEIEESLPNKPVVKTAAVEDQGIDELEDVISNLVFSGEVKNEDQTLITNMRHKNALDRAYQMLLDVKKTFELDLPNDFITIDLRAALEAVGEITGDTIGEDIIDQIFADFCLGK</sequence>
<dbReference type="PANTHER" id="PTHR42714">
    <property type="entry name" value="TRNA MODIFICATION GTPASE GTPBP3"/>
    <property type="match status" value="1"/>
</dbReference>
<feature type="binding site" evidence="10">
    <location>
        <position position="251"/>
    </location>
    <ligand>
        <name>K(+)</name>
        <dbReference type="ChEBI" id="CHEBI:29103"/>
    </ligand>
</feature>
<dbReference type="SUPFAM" id="SSF52540">
    <property type="entry name" value="P-loop containing nucleoside triphosphate hydrolases"/>
    <property type="match status" value="1"/>
</dbReference>
<dbReference type="GO" id="GO:0003924">
    <property type="term" value="F:GTPase activity"/>
    <property type="evidence" value="ECO:0007669"/>
    <property type="project" value="UniProtKB-UniRule"/>
</dbReference>
<dbReference type="InterPro" id="IPR025867">
    <property type="entry name" value="MnmE_helical"/>
</dbReference>
<gene>
    <name evidence="10" type="primary">mnmE</name>
    <name evidence="10" type="synonym">trmE</name>
    <name evidence="13" type="ORF">U472_00715</name>
</gene>
<evidence type="ECO:0000256" key="1">
    <source>
        <dbReference type="ARBA" id="ARBA00011043"/>
    </source>
</evidence>
<evidence type="ECO:0000259" key="12">
    <source>
        <dbReference type="PROSITE" id="PS51709"/>
    </source>
</evidence>
<comment type="subcellular location">
    <subcellularLocation>
        <location evidence="10">Cytoplasm</location>
    </subcellularLocation>
</comment>
<keyword evidence="8 10" id="KW-0630">Potassium</keyword>
<proteinExistence type="inferred from homology"/>
<dbReference type="InterPro" id="IPR005225">
    <property type="entry name" value="Small_GTP-bd"/>
</dbReference>
<dbReference type="InterPro" id="IPR031168">
    <property type="entry name" value="G_TrmE"/>
</dbReference>
<evidence type="ECO:0000313" key="14">
    <source>
        <dbReference type="Proteomes" id="UP000093514"/>
    </source>
</evidence>
<evidence type="ECO:0000256" key="6">
    <source>
        <dbReference type="ARBA" id="ARBA00022801"/>
    </source>
</evidence>
<comment type="cofactor">
    <cofactor evidence="10">
        <name>K(+)</name>
        <dbReference type="ChEBI" id="CHEBI:29103"/>
    </cofactor>
    <text evidence="10">Binds 1 potassium ion per subunit.</text>
</comment>
<dbReference type="EC" id="3.6.-.-" evidence="10"/>
<comment type="caution">
    <text evidence="13">The sequence shown here is derived from an EMBL/GenBank/DDBJ whole genome shotgun (WGS) entry which is preliminary data.</text>
</comment>
<dbReference type="InterPro" id="IPR006073">
    <property type="entry name" value="GTP-bd"/>
</dbReference>
<dbReference type="Gene3D" id="1.20.120.430">
    <property type="entry name" value="tRNA modification GTPase MnmE domain 2"/>
    <property type="match status" value="1"/>
</dbReference>
<evidence type="ECO:0000256" key="8">
    <source>
        <dbReference type="ARBA" id="ARBA00022958"/>
    </source>
</evidence>
<dbReference type="GO" id="GO:0005525">
    <property type="term" value="F:GTP binding"/>
    <property type="evidence" value="ECO:0007669"/>
    <property type="project" value="UniProtKB-UniRule"/>
</dbReference>
<comment type="subunit">
    <text evidence="10">Homodimer. Heterotetramer of two MnmE and two MnmG subunits.</text>
</comment>
<dbReference type="NCBIfam" id="TIGR00450">
    <property type="entry name" value="mnmE_trmE_thdF"/>
    <property type="match status" value="1"/>
</dbReference>
<comment type="caution">
    <text evidence="10">Lacks conserved residue(s) required for the propagation of feature annotation.</text>
</comment>
<feature type="binding site" evidence="10">
    <location>
        <position position="253"/>
    </location>
    <ligand>
        <name>K(+)</name>
        <dbReference type="ChEBI" id="CHEBI:29103"/>
    </ligand>
</feature>
<comment type="similarity">
    <text evidence="1 10 11">Belongs to the TRAFAC class TrmE-Era-EngA-EngB-Septin-like GTPase superfamily. TrmE GTPase family.</text>
</comment>
<accession>A0A1C0ACS9</accession>
<dbReference type="GO" id="GO:0005829">
    <property type="term" value="C:cytosol"/>
    <property type="evidence" value="ECO:0007669"/>
    <property type="project" value="TreeGrafter"/>
</dbReference>
<dbReference type="InterPro" id="IPR027417">
    <property type="entry name" value="P-loop_NTPase"/>
</dbReference>
<protein>
    <recommendedName>
        <fullName evidence="10">tRNA modification GTPase MnmE</fullName>
        <ecNumber evidence="10">3.6.-.-</ecNumber>
    </recommendedName>
</protein>
<feature type="binding site" evidence="10">
    <location>
        <position position="23"/>
    </location>
    <ligand>
        <name>(6S)-5-formyl-5,6,7,8-tetrahydrofolate</name>
        <dbReference type="ChEBI" id="CHEBI:57457"/>
    </ligand>
</feature>
<keyword evidence="3 10" id="KW-0819">tRNA processing</keyword>
<keyword evidence="2 10" id="KW-0963">Cytoplasm</keyword>
<dbReference type="Pfam" id="PF12631">
    <property type="entry name" value="MnmE_helical"/>
    <property type="match status" value="1"/>
</dbReference>
<dbReference type="Proteomes" id="UP000093514">
    <property type="component" value="Unassembled WGS sequence"/>
</dbReference>
<dbReference type="InterPro" id="IPR027266">
    <property type="entry name" value="TrmE/GcvT-like"/>
</dbReference>
<dbReference type="CDD" id="cd14858">
    <property type="entry name" value="TrmE_N"/>
    <property type="match status" value="1"/>
</dbReference>
<evidence type="ECO:0000256" key="9">
    <source>
        <dbReference type="ARBA" id="ARBA00023134"/>
    </source>
</evidence>
<feature type="domain" description="TrmE-type G" evidence="12">
    <location>
        <begin position="222"/>
        <end position="381"/>
    </location>
</feature>
<dbReference type="Gene3D" id="3.40.50.300">
    <property type="entry name" value="P-loop containing nucleotide triphosphate hydrolases"/>
    <property type="match status" value="1"/>
</dbReference>
<dbReference type="PROSITE" id="PS51709">
    <property type="entry name" value="G_TRME"/>
    <property type="match status" value="1"/>
</dbReference>
<dbReference type="GO" id="GO:0042802">
    <property type="term" value="F:identical protein binding"/>
    <property type="evidence" value="ECO:0007669"/>
    <property type="project" value="UniProtKB-ARBA"/>
</dbReference>
<keyword evidence="14" id="KW-1185">Reference proteome</keyword>
<feature type="binding site" evidence="10">
    <location>
        <position position="87"/>
    </location>
    <ligand>
        <name>(6S)-5-formyl-5,6,7,8-tetrahydrofolate</name>
        <dbReference type="ChEBI" id="CHEBI:57457"/>
    </ligand>
</feature>
<dbReference type="GO" id="GO:0002098">
    <property type="term" value="P:tRNA wobble uridine modification"/>
    <property type="evidence" value="ECO:0007669"/>
    <property type="project" value="TreeGrafter"/>
</dbReference>
<name>A0A1C0ACS9_9FIRM</name>
<dbReference type="EMBL" id="LWDV01000005">
    <property type="protein sequence ID" value="OCL28441.1"/>
    <property type="molecule type" value="Genomic_DNA"/>
</dbReference>
<dbReference type="GO" id="GO:0030488">
    <property type="term" value="P:tRNA methylation"/>
    <property type="evidence" value="ECO:0007669"/>
    <property type="project" value="TreeGrafter"/>
</dbReference>
<dbReference type="AlphaFoldDB" id="A0A1C0ACS9"/>
<feature type="binding site" evidence="10">
    <location>
        <begin position="276"/>
        <end position="279"/>
    </location>
    <ligand>
        <name>GTP</name>
        <dbReference type="ChEBI" id="CHEBI:37565"/>
    </ligand>
</feature>
<dbReference type="Pfam" id="PF10396">
    <property type="entry name" value="TrmE_N"/>
    <property type="match status" value="1"/>
</dbReference>
<dbReference type="GO" id="GO:0046872">
    <property type="term" value="F:metal ion binding"/>
    <property type="evidence" value="ECO:0007669"/>
    <property type="project" value="UniProtKB-KW"/>
</dbReference>
<dbReference type="CDD" id="cd04164">
    <property type="entry name" value="trmE"/>
    <property type="match status" value="1"/>
</dbReference>
<comment type="function">
    <text evidence="10">Exhibits a very high intrinsic GTPase hydrolysis rate. Involved in the addition of a carboxymethylaminomethyl (cmnm) group at the wobble position (U34) of certain tRNAs, forming tRNA-cmnm(5)s(2)U34.</text>
</comment>
<evidence type="ECO:0000313" key="13">
    <source>
        <dbReference type="EMBL" id="OCL28441.1"/>
    </source>
</evidence>
<dbReference type="Pfam" id="PF01926">
    <property type="entry name" value="MMR_HSR1"/>
    <property type="match status" value="1"/>
</dbReference>
<feature type="binding site" evidence="10">
    <location>
        <position position="257"/>
    </location>
    <ligand>
        <name>Mg(2+)</name>
        <dbReference type="ChEBI" id="CHEBI:18420"/>
    </ligand>
</feature>
<dbReference type="OrthoDB" id="9805918at2"/>
<keyword evidence="9 10" id="KW-0342">GTP-binding</keyword>
<evidence type="ECO:0000256" key="11">
    <source>
        <dbReference type="RuleBase" id="RU003313"/>
    </source>
</evidence>
<dbReference type="PANTHER" id="PTHR42714:SF2">
    <property type="entry name" value="TRNA MODIFICATION GTPASE GTPBP3, MITOCHONDRIAL"/>
    <property type="match status" value="1"/>
</dbReference>
<organism evidence="13 14">
    <name type="scientific">Orenia metallireducens</name>
    <dbReference type="NCBI Taxonomy" id="1413210"/>
    <lineage>
        <taxon>Bacteria</taxon>
        <taxon>Bacillati</taxon>
        <taxon>Bacillota</taxon>
        <taxon>Clostridia</taxon>
        <taxon>Halanaerobiales</taxon>
        <taxon>Halobacteroidaceae</taxon>
        <taxon>Orenia</taxon>
    </lineage>
</organism>
<feature type="binding site" evidence="10">
    <location>
        <position position="126"/>
    </location>
    <ligand>
        <name>(6S)-5-formyl-5,6,7,8-tetrahydrofolate</name>
        <dbReference type="ChEBI" id="CHEBI:57457"/>
    </ligand>
</feature>
<feature type="binding site" evidence="10">
    <location>
        <position position="256"/>
    </location>
    <ligand>
        <name>K(+)</name>
        <dbReference type="ChEBI" id="CHEBI:29103"/>
    </ligand>
</feature>
<dbReference type="NCBIfam" id="NF003661">
    <property type="entry name" value="PRK05291.1-3"/>
    <property type="match status" value="1"/>
</dbReference>
<dbReference type="RefSeq" id="WP_068714507.1">
    <property type="nucleotide sequence ID" value="NZ_LWDV01000005.1"/>
</dbReference>
<reference evidence="13 14" key="2">
    <citation type="submission" date="2016-08" db="EMBL/GenBank/DDBJ databases">
        <title>Orenia metallireducens sp. nov. strain Z6, a Novel Metal-reducing Firmicute from the Deep Subsurface.</title>
        <authorList>
            <person name="Maxim B.I."/>
            <person name="Kenneth K."/>
            <person name="Flynn T.M."/>
            <person name="Oloughlin E.J."/>
            <person name="Locke R.A."/>
            <person name="Weber J.R."/>
            <person name="Egan S.M."/>
            <person name="Mackie R.I."/>
            <person name="Cann I.K."/>
        </authorList>
    </citation>
    <scope>NUCLEOTIDE SEQUENCE [LARGE SCALE GENOMIC DNA]</scope>
    <source>
        <strain evidence="13 14">Z6</strain>
    </source>
</reference>
<dbReference type="FunFam" id="3.40.50.300:FF:000494">
    <property type="entry name" value="tRNA modification GTPase MnmE"/>
    <property type="match status" value="1"/>
</dbReference>
<evidence type="ECO:0000256" key="5">
    <source>
        <dbReference type="ARBA" id="ARBA00022741"/>
    </source>
</evidence>
<keyword evidence="6 10" id="KW-0378">Hydrolase</keyword>
<evidence type="ECO:0000256" key="3">
    <source>
        <dbReference type="ARBA" id="ARBA00022694"/>
    </source>
</evidence>